<accession>A0A7Y6BZY4</accession>
<dbReference type="RefSeq" id="WP_175397277.1">
    <property type="nucleotide sequence ID" value="NZ_JABMCB010000192.1"/>
</dbReference>
<dbReference type="Proteomes" id="UP000526125">
    <property type="component" value="Unassembled WGS sequence"/>
</dbReference>
<sequence length="152" mass="18036">MDRSIHSEHIGTFSYEEMSKAYTYQEGPVHWALDISDEKASVHEMMHRAEQIYRVLQEFDMQAKIAIANELTAYKNDFWPEYDEDDEHLDWDEVDAGKYDVTPERFAASIRLLDIVIKYEHIYCEYDDGELFGGHRIHACFENDYRLRSAEI</sequence>
<comment type="caution">
    <text evidence="2">The sequence shown here is derived from an EMBL/GenBank/DDBJ whole genome shotgun (WGS) entry which is preliminary data.</text>
</comment>
<proteinExistence type="predicted"/>
<protein>
    <submittedName>
        <fullName evidence="2">DUF2262 domain-containing protein</fullName>
    </submittedName>
</protein>
<keyword evidence="3" id="KW-1185">Reference proteome</keyword>
<gene>
    <name evidence="2" type="ORF">HP552_20660</name>
</gene>
<dbReference type="Pfam" id="PF10020">
    <property type="entry name" value="DUF2262"/>
    <property type="match status" value="1"/>
</dbReference>
<evidence type="ECO:0000313" key="2">
    <source>
        <dbReference type="EMBL" id="NUU77628.1"/>
    </source>
</evidence>
<name>A0A7Y6BZY4_9BACL</name>
<dbReference type="InterPro" id="IPR019260">
    <property type="entry name" value="DUF2262"/>
</dbReference>
<dbReference type="EMBL" id="JABMCB010000192">
    <property type="protein sequence ID" value="NUU77628.1"/>
    <property type="molecule type" value="Genomic_DNA"/>
</dbReference>
<evidence type="ECO:0000313" key="3">
    <source>
        <dbReference type="Proteomes" id="UP000526125"/>
    </source>
</evidence>
<feature type="domain" description="DUF2262" evidence="1">
    <location>
        <begin position="8"/>
        <end position="152"/>
    </location>
</feature>
<dbReference type="AlphaFoldDB" id="A0A7Y6BZY4"/>
<organism evidence="2 3">
    <name type="scientific">Paenibacillus xylanilyticus</name>
    <dbReference type="NCBI Taxonomy" id="248903"/>
    <lineage>
        <taxon>Bacteria</taxon>
        <taxon>Bacillati</taxon>
        <taxon>Bacillota</taxon>
        <taxon>Bacilli</taxon>
        <taxon>Bacillales</taxon>
        <taxon>Paenibacillaceae</taxon>
        <taxon>Paenibacillus</taxon>
    </lineage>
</organism>
<reference evidence="2 3" key="1">
    <citation type="submission" date="2020-05" db="EMBL/GenBank/DDBJ databases">
        <title>Genome Sequencing of Type Strains.</title>
        <authorList>
            <person name="Lemaire J.F."/>
            <person name="Inderbitzin P."/>
            <person name="Gregorio O.A."/>
            <person name="Collins S.B."/>
            <person name="Wespe N."/>
            <person name="Knight-Connoni V."/>
        </authorList>
    </citation>
    <scope>NUCLEOTIDE SEQUENCE [LARGE SCALE GENOMIC DNA]</scope>
    <source>
        <strain evidence="2 3">LMG 21957</strain>
    </source>
</reference>
<evidence type="ECO:0000259" key="1">
    <source>
        <dbReference type="Pfam" id="PF10020"/>
    </source>
</evidence>